<dbReference type="AlphaFoldDB" id="A0A2V3VAC6"/>
<dbReference type="RefSeq" id="WP_110297677.1">
    <property type="nucleotide sequence ID" value="NZ_QJJM01000002.1"/>
</dbReference>
<protein>
    <recommendedName>
        <fullName evidence="13">ATP synthase subunit b</fullName>
    </recommendedName>
    <alternativeName>
        <fullName evidence="13">ATP synthase F(0) sector subunit b</fullName>
    </alternativeName>
    <alternativeName>
        <fullName evidence="13">ATPase subunit I</fullName>
    </alternativeName>
    <alternativeName>
        <fullName evidence="13">F-type ATPase subunit b</fullName>
        <shortName evidence="13">F-ATPase subunit b</shortName>
    </alternativeName>
</protein>
<evidence type="ECO:0000256" key="6">
    <source>
        <dbReference type="ARBA" id="ARBA00022989"/>
    </source>
</evidence>
<evidence type="ECO:0000256" key="10">
    <source>
        <dbReference type="ARBA" id="ARBA00025198"/>
    </source>
</evidence>
<dbReference type="GO" id="GO:0045259">
    <property type="term" value="C:proton-transporting ATP synthase complex"/>
    <property type="evidence" value="ECO:0007669"/>
    <property type="project" value="UniProtKB-KW"/>
</dbReference>
<evidence type="ECO:0000256" key="13">
    <source>
        <dbReference type="HAMAP-Rule" id="MF_01398"/>
    </source>
</evidence>
<keyword evidence="8 13" id="KW-0472">Membrane</keyword>
<keyword evidence="6 13" id="KW-1133">Transmembrane helix</keyword>
<comment type="function">
    <text evidence="10 13">F(1)F(0) ATP synthase produces ATP from ADP in the presence of a proton or sodium gradient. F-type ATPases consist of two structural domains, F(1) containing the extramembraneous catalytic core and F(0) containing the membrane proton channel, linked together by a central stalk and a peripheral stalk. During catalysis, ATP synthesis in the catalytic domain of F(1) is coupled via a rotary mechanism of the central stalk subunits to proton translocation.</text>
</comment>
<evidence type="ECO:0000256" key="14">
    <source>
        <dbReference type="RuleBase" id="RU003848"/>
    </source>
</evidence>
<dbReference type="CDD" id="cd06503">
    <property type="entry name" value="ATP-synt_Fo_b"/>
    <property type="match status" value="1"/>
</dbReference>
<name>A0A2V3VAC6_9SPHN</name>
<reference evidence="16 17" key="1">
    <citation type="submission" date="2018-05" db="EMBL/GenBank/DDBJ databases">
        <title>Genomic Encyclopedia of Type Strains, Phase IV (KMG-IV): sequencing the most valuable type-strain genomes for metagenomic binning, comparative biology and taxonomic classification.</title>
        <authorList>
            <person name="Goeker M."/>
        </authorList>
    </citation>
    <scope>NUCLEOTIDE SEQUENCE [LARGE SCALE GENOMIC DNA]</scope>
    <source>
        <strain evidence="16 17">DSM 3183</strain>
    </source>
</reference>
<evidence type="ECO:0000256" key="15">
    <source>
        <dbReference type="SAM" id="Coils"/>
    </source>
</evidence>
<comment type="subunit">
    <text evidence="13">F-type ATPases have 2 components, F(1) - the catalytic core - and F(0) - the membrane proton channel. F(1) has five subunits: alpha(3), beta(3), gamma(1), delta(1), epsilon(1). F(0) has three main subunits: a(1), b(2) and c(10-14). The alpha and beta chains form an alternating ring which encloses part of the gamma chain. F(1) is attached to F(0) by a central stalk formed by the gamma and epsilon chains, while a peripheral stalk is formed by the delta and b chains.</text>
</comment>
<feature type="transmembrane region" description="Helical" evidence="13">
    <location>
        <begin position="24"/>
        <end position="44"/>
    </location>
</feature>
<sequence length="183" mass="19103">MLDLIILASEAGEHADPSVGGVHLLNATFFVSAAMLVLIGIILWKKVPAAVAASLDSKIAGIKAELDEAQALRADAEKLRAEYEAKLAAASKEAADMNARAEAEADAVLAKARIDAENLIARRQKMATDKIAAAERAAVAEIREKVAKAATGAAAKLIAENHSAEADQALVDRTVAELGTRLN</sequence>
<dbReference type="OrthoDB" id="7391503at2"/>
<keyword evidence="13" id="KW-1003">Cell membrane</keyword>
<evidence type="ECO:0000256" key="2">
    <source>
        <dbReference type="ARBA" id="ARBA00022448"/>
    </source>
</evidence>
<dbReference type="EMBL" id="QJJM01000002">
    <property type="protein sequence ID" value="PXW78617.1"/>
    <property type="molecule type" value="Genomic_DNA"/>
</dbReference>
<dbReference type="PANTHER" id="PTHR33445:SF1">
    <property type="entry name" value="ATP SYNTHASE SUBUNIT B"/>
    <property type="match status" value="1"/>
</dbReference>
<evidence type="ECO:0000256" key="12">
    <source>
        <dbReference type="ARBA" id="ARBA00037847"/>
    </source>
</evidence>
<keyword evidence="17" id="KW-1185">Reference proteome</keyword>
<organism evidence="16 17">
    <name type="scientific">Blastomonas natatoria</name>
    <dbReference type="NCBI Taxonomy" id="34015"/>
    <lineage>
        <taxon>Bacteria</taxon>
        <taxon>Pseudomonadati</taxon>
        <taxon>Pseudomonadota</taxon>
        <taxon>Alphaproteobacteria</taxon>
        <taxon>Sphingomonadales</taxon>
        <taxon>Sphingomonadaceae</taxon>
        <taxon>Blastomonas</taxon>
    </lineage>
</organism>
<gene>
    <name evidence="13" type="primary">atpF</name>
    <name evidence="16" type="ORF">C7451_102289</name>
</gene>
<dbReference type="GO" id="GO:0005886">
    <property type="term" value="C:plasma membrane"/>
    <property type="evidence" value="ECO:0007669"/>
    <property type="project" value="UniProtKB-SubCell"/>
</dbReference>
<evidence type="ECO:0000256" key="4">
    <source>
        <dbReference type="ARBA" id="ARBA00022692"/>
    </source>
</evidence>
<keyword evidence="2 13" id="KW-0813">Transport</keyword>
<dbReference type="Pfam" id="PF00430">
    <property type="entry name" value="ATP-synt_B"/>
    <property type="match status" value="1"/>
</dbReference>
<keyword evidence="5 13" id="KW-0375">Hydrogen ion transport</keyword>
<dbReference type="Proteomes" id="UP000248014">
    <property type="component" value="Unassembled WGS sequence"/>
</dbReference>
<comment type="function">
    <text evidence="11">Component of the F(0) channel, it forms part of the peripheral stalk, linking F(1) to F(0). The b'-subunit is a diverged and duplicated form of b found in plants and photosynthetic bacteria.</text>
</comment>
<evidence type="ECO:0000256" key="5">
    <source>
        <dbReference type="ARBA" id="ARBA00022781"/>
    </source>
</evidence>
<evidence type="ECO:0000256" key="11">
    <source>
        <dbReference type="ARBA" id="ARBA00025614"/>
    </source>
</evidence>
<evidence type="ECO:0000256" key="8">
    <source>
        <dbReference type="ARBA" id="ARBA00023136"/>
    </source>
</evidence>
<evidence type="ECO:0000256" key="3">
    <source>
        <dbReference type="ARBA" id="ARBA00022547"/>
    </source>
</evidence>
<dbReference type="GO" id="GO:0046933">
    <property type="term" value="F:proton-transporting ATP synthase activity, rotational mechanism"/>
    <property type="evidence" value="ECO:0007669"/>
    <property type="project" value="UniProtKB-UniRule"/>
</dbReference>
<keyword evidence="9 13" id="KW-0066">ATP synthesis</keyword>
<dbReference type="InterPro" id="IPR002146">
    <property type="entry name" value="ATP_synth_b/b'su_bac/chlpt"/>
</dbReference>
<proteinExistence type="inferred from homology"/>
<evidence type="ECO:0000313" key="16">
    <source>
        <dbReference type="EMBL" id="PXW78617.1"/>
    </source>
</evidence>
<dbReference type="InterPro" id="IPR050059">
    <property type="entry name" value="ATP_synthase_B_chain"/>
</dbReference>
<comment type="similarity">
    <text evidence="1 13 14">Belongs to the ATPase B chain family.</text>
</comment>
<dbReference type="HAMAP" id="MF_01398">
    <property type="entry name" value="ATP_synth_b_bprime"/>
    <property type="match status" value="1"/>
</dbReference>
<keyword evidence="15" id="KW-0175">Coiled coil</keyword>
<evidence type="ECO:0000313" key="17">
    <source>
        <dbReference type="Proteomes" id="UP000248014"/>
    </source>
</evidence>
<dbReference type="PANTHER" id="PTHR33445">
    <property type="entry name" value="ATP SYNTHASE SUBUNIT B', CHLOROPLASTIC"/>
    <property type="match status" value="1"/>
</dbReference>
<comment type="subcellular location">
    <subcellularLocation>
        <location evidence="13">Cell membrane</location>
        <topology evidence="13">Single-pass membrane protein</topology>
    </subcellularLocation>
    <subcellularLocation>
        <location evidence="12">Endomembrane system</location>
        <topology evidence="12">Single-pass membrane protein</topology>
    </subcellularLocation>
</comment>
<comment type="caution">
    <text evidence="16">The sequence shown here is derived from an EMBL/GenBank/DDBJ whole genome shotgun (WGS) entry which is preliminary data.</text>
</comment>
<keyword evidence="7 13" id="KW-0406">Ion transport</keyword>
<feature type="coiled-coil region" evidence="15">
    <location>
        <begin position="52"/>
        <end position="100"/>
    </location>
</feature>
<keyword evidence="3 13" id="KW-0138">CF(0)</keyword>
<evidence type="ECO:0000256" key="1">
    <source>
        <dbReference type="ARBA" id="ARBA00005513"/>
    </source>
</evidence>
<evidence type="ECO:0000256" key="9">
    <source>
        <dbReference type="ARBA" id="ARBA00023310"/>
    </source>
</evidence>
<accession>A0A2V3VAC6</accession>
<evidence type="ECO:0000256" key="7">
    <source>
        <dbReference type="ARBA" id="ARBA00023065"/>
    </source>
</evidence>
<dbReference type="GO" id="GO:0046961">
    <property type="term" value="F:proton-transporting ATPase activity, rotational mechanism"/>
    <property type="evidence" value="ECO:0007669"/>
    <property type="project" value="TreeGrafter"/>
</dbReference>
<keyword evidence="4 13" id="KW-0812">Transmembrane</keyword>
<dbReference type="GO" id="GO:0012505">
    <property type="term" value="C:endomembrane system"/>
    <property type="evidence" value="ECO:0007669"/>
    <property type="project" value="UniProtKB-SubCell"/>
</dbReference>